<feature type="compositionally biased region" description="Low complexity" evidence="1">
    <location>
        <begin position="100"/>
        <end position="119"/>
    </location>
</feature>
<feature type="non-terminal residue" evidence="2">
    <location>
        <position position="1"/>
    </location>
</feature>
<proteinExistence type="predicted"/>
<dbReference type="EMBL" id="CADCTW010000106">
    <property type="protein sequence ID" value="CAA9327235.1"/>
    <property type="molecule type" value="Genomic_DNA"/>
</dbReference>
<evidence type="ECO:0000313" key="2">
    <source>
        <dbReference type="EMBL" id="CAA9327235.1"/>
    </source>
</evidence>
<protein>
    <submittedName>
        <fullName evidence="2">Uncharacterized protein</fullName>
    </submittedName>
</protein>
<feature type="compositionally biased region" description="Basic residues" evidence="1">
    <location>
        <begin position="258"/>
        <end position="271"/>
    </location>
</feature>
<evidence type="ECO:0000256" key="1">
    <source>
        <dbReference type="SAM" id="MobiDB-lite"/>
    </source>
</evidence>
<feature type="region of interest" description="Disordered" evidence="1">
    <location>
        <begin position="295"/>
        <end position="330"/>
    </location>
</feature>
<feature type="region of interest" description="Disordered" evidence="1">
    <location>
        <begin position="1"/>
        <end position="43"/>
    </location>
</feature>
<reference evidence="2" key="1">
    <citation type="submission" date="2020-02" db="EMBL/GenBank/DDBJ databases">
        <authorList>
            <person name="Meier V. D."/>
        </authorList>
    </citation>
    <scope>NUCLEOTIDE SEQUENCE</scope>
    <source>
        <strain evidence="2">AVDCRST_MAG68</strain>
    </source>
</reference>
<name>A0A6J4L975_9BACT</name>
<feature type="compositionally biased region" description="Gly residues" evidence="1">
    <location>
        <begin position="312"/>
        <end position="330"/>
    </location>
</feature>
<feature type="compositionally biased region" description="Basic and acidic residues" evidence="1">
    <location>
        <begin position="1"/>
        <end position="11"/>
    </location>
</feature>
<sequence>VRHARTPDRHLLRAPGVVPPPLRGAGPARHAVRQDPRGRAPLRPRRGAEVLARLQPDEPLRVQPRPRQLDLLHHLVPGLPARERHPRGERVRRVAHRDLQGAPARAAGAARAAVPQGARHQPPLAGAGRGRGAALPHRDQAQHRRERRGSAALRHAGGAGGRRRGRRPAAGDRLGGAGAGVHPAGGEPHRARGGAGRRVPVRHPHLHPRQLLRPVPRGRLPAGGRGGAGRADLRRGRAQARPARGGLRAPRRDPRAGGGHHGRRAHRRGRDRVHDRLARWAALLLRHQRPLQLRGRRAQRDRLRPVRAARGLPGGAGGDRGAGAAGGGAM</sequence>
<organism evidence="2">
    <name type="scientific">uncultured Gemmatimonadota bacterium</name>
    <dbReference type="NCBI Taxonomy" id="203437"/>
    <lineage>
        <taxon>Bacteria</taxon>
        <taxon>Pseudomonadati</taxon>
        <taxon>Gemmatimonadota</taxon>
        <taxon>environmental samples</taxon>
    </lineage>
</organism>
<feature type="compositionally biased region" description="Basic residues" evidence="1">
    <location>
        <begin position="199"/>
        <end position="210"/>
    </location>
</feature>
<feature type="non-terminal residue" evidence="2">
    <location>
        <position position="330"/>
    </location>
</feature>
<feature type="compositionally biased region" description="Low complexity" evidence="1">
    <location>
        <begin position="211"/>
        <end position="220"/>
    </location>
</feature>
<gene>
    <name evidence="2" type="ORF">AVDCRST_MAG68-2335</name>
</gene>
<accession>A0A6J4L975</accession>
<dbReference type="AlphaFoldDB" id="A0A6J4L975"/>
<feature type="region of interest" description="Disordered" evidence="1">
    <location>
        <begin position="99"/>
        <end position="272"/>
    </location>
</feature>
<feature type="compositionally biased region" description="Low complexity" evidence="1">
    <location>
        <begin position="239"/>
        <end position="248"/>
    </location>
</feature>